<sequence>MESKFKLGKDALILAILTLITVVTWVGFEVYLATKKTTITKTTQEQMKSLDPKINRKTIDSLKENLSFSLEELNFETSQPATEGGILE</sequence>
<dbReference type="Proteomes" id="UP000229816">
    <property type="component" value="Unassembled WGS sequence"/>
</dbReference>
<proteinExistence type="predicted"/>
<feature type="transmembrane region" description="Helical" evidence="1">
    <location>
        <begin position="12"/>
        <end position="32"/>
    </location>
</feature>
<evidence type="ECO:0000313" key="2">
    <source>
        <dbReference type="EMBL" id="PJC28431.1"/>
    </source>
</evidence>
<organism evidence="2 3">
    <name type="scientific">Candidatus Shapirobacteria bacterium CG_4_9_14_0_2_um_filter_39_11</name>
    <dbReference type="NCBI Taxonomy" id="1974478"/>
    <lineage>
        <taxon>Bacteria</taxon>
        <taxon>Candidatus Shapironibacteriota</taxon>
    </lineage>
</organism>
<reference evidence="3" key="1">
    <citation type="submission" date="2017-09" db="EMBL/GenBank/DDBJ databases">
        <title>Depth-based differentiation of microbial function through sediment-hosted aquifers and enrichment of novel symbionts in the deep terrestrial subsurface.</title>
        <authorList>
            <person name="Probst A.J."/>
            <person name="Ladd B."/>
            <person name="Jarett J.K."/>
            <person name="Geller-Mcgrath D.E."/>
            <person name="Sieber C.M.K."/>
            <person name="Emerson J.B."/>
            <person name="Anantharaman K."/>
            <person name="Thomas B.C."/>
            <person name="Malmstrom R."/>
            <person name="Stieglmeier M."/>
            <person name="Klingl A."/>
            <person name="Woyke T."/>
            <person name="Ryan C.M."/>
            <person name="Banfield J.F."/>
        </authorList>
    </citation>
    <scope>NUCLEOTIDE SEQUENCE [LARGE SCALE GENOMIC DNA]</scope>
</reference>
<protein>
    <submittedName>
        <fullName evidence="2">Uncharacterized protein</fullName>
    </submittedName>
</protein>
<dbReference type="AlphaFoldDB" id="A0A2M8ETI6"/>
<accession>A0A2M8ETI6</accession>
<dbReference type="EMBL" id="PFSF01000005">
    <property type="protein sequence ID" value="PJC28431.1"/>
    <property type="molecule type" value="Genomic_DNA"/>
</dbReference>
<evidence type="ECO:0000313" key="3">
    <source>
        <dbReference type="Proteomes" id="UP000229816"/>
    </source>
</evidence>
<evidence type="ECO:0000256" key="1">
    <source>
        <dbReference type="SAM" id="Phobius"/>
    </source>
</evidence>
<name>A0A2M8ETI6_9BACT</name>
<comment type="caution">
    <text evidence="2">The sequence shown here is derived from an EMBL/GenBank/DDBJ whole genome shotgun (WGS) entry which is preliminary data.</text>
</comment>
<keyword evidence="1" id="KW-1133">Transmembrane helix</keyword>
<gene>
    <name evidence="2" type="ORF">CO054_00205</name>
</gene>
<keyword evidence="1" id="KW-0472">Membrane</keyword>
<keyword evidence="1" id="KW-0812">Transmembrane</keyword>